<dbReference type="Gramene" id="PAN24650">
    <property type="protein sequence ID" value="PAN24650"/>
    <property type="gene ID" value="PAHAL_4G241800"/>
</dbReference>
<dbReference type="EMBL" id="CM008049">
    <property type="protein sequence ID" value="PAN24650.1"/>
    <property type="molecule type" value="Genomic_DNA"/>
</dbReference>
<reference evidence="1" key="1">
    <citation type="submission" date="2018-04" db="EMBL/GenBank/DDBJ databases">
        <title>WGS assembly of Panicum hallii.</title>
        <authorList>
            <person name="Lovell J."/>
            <person name="Jenkins J."/>
            <person name="Lowry D."/>
            <person name="Mamidi S."/>
            <person name="Sreedasyam A."/>
            <person name="Weng X."/>
            <person name="Barry K."/>
            <person name="Bonette J."/>
            <person name="Campitelli B."/>
            <person name="Daum C."/>
            <person name="Gordon S."/>
            <person name="Gould B."/>
            <person name="Lipzen A."/>
            <person name="Macqueen A."/>
            <person name="Palacio-Mejia J."/>
            <person name="Plott C."/>
            <person name="Shakirov E."/>
            <person name="Shu S."/>
            <person name="Yoshinaga Y."/>
            <person name="Zane M."/>
            <person name="Rokhsar D."/>
            <person name="Grimwood J."/>
            <person name="Schmutz J."/>
            <person name="Juenger T."/>
        </authorList>
    </citation>
    <scope>NUCLEOTIDE SEQUENCE [LARGE SCALE GENOMIC DNA]</scope>
    <source>
        <strain evidence="1">FIL2</strain>
    </source>
</reference>
<protein>
    <submittedName>
        <fullName evidence="1">Uncharacterized protein</fullName>
    </submittedName>
</protein>
<evidence type="ECO:0000313" key="1">
    <source>
        <dbReference type="EMBL" id="PAN24650.1"/>
    </source>
</evidence>
<sequence length="75" mass="8360">MMIQSDHHASGGRRSHHETDIEIFTSKVANSNVNITMPPMSHHGDTTRGGDDRLCNLEYIPNKGLMVNPEFDRAA</sequence>
<name>A0A2S3HK26_9POAL</name>
<proteinExistence type="predicted"/>
<dbReference type="Proteomes" id="UP000243499">
    <property type="component" value="Chromosome 4"/>
</dbReference>
<dbReference type="AlphaFoldDB" id="A0A2S3HK26"/>
<accession>A0A2S3HK26</accession>
<organism evidence="1">
    <name type="scientific">Panicum hallii</name>
    <dbReference type="NCBI Taxonomy" id="206008"/>
    <lineage>
        <taxon>Eukaryota</taxon>
        <taxon>Viridiplantae</taxon>
        <taxon>Streptophyta</taxon>
        <taxon>Embryophyta</taxon>
        <taxon>Tracheophyta</taxon>
        <taxon>Spermatophyta</taxon>
        <taxon>Magnoliopsida</taxon>
        <taxon>Liliopsida</taxon>
        <taxon>Poales</taxon>
        <taxon>Poaceae</taxon>
        <taxon>PACMAD clade</taxon>
        <taxon>Panicoideae</taxon>
        <taxon>Panicodae</taxon>
        <taxon>Paniceae</taxon>
        <taxon>Panicinae</taxon>
        <taxon>Panicum</taxon>
        <taxon>Panicum sect. Panicum</taxon>
    </lineage>
</organism>
<gene>
    <name evidence="1" type="ORF">PAHAL_4G241800</name>
</gene>